<dbReference type="EMBL" id="JAAOZC010000001">
    <property type="protein sequence ID" value="NIJ07111.1"/>
    <property type="molecule type" value="Genomic_DNA"/>
</dbReference>
<proteinExistence type="predicted"/>
<accession>A0ABX0TNL5</accession>
<evidence type="ECO:0000313" key="2">
    <source>
        <dbReference type="Proteomes" id="UP000727456"/>
    </source>
</evidence>
<reference evidence="1 2" key="1">
    <citation type="submission" date="2020-03" db="EMBL/GenBank/DDBJ databases">
        <title>Genomic Encyclopedia of Type Strains, Phase III (KMG-III): the genomes of soil and plant-associated and newly described type strains.</title>
        <authorList>
            <person name="Whitman W."/>
        </authorList>
    </citation>
    <scope>NUCLEOTIDE SEQUENCE [LARGE SCALE GENOMIC DNA]</scope>
    <source>
        <strain evidence="1 2">CECT 8804</strain>
    </source>
</reference>
<comment type="caution">
    <text evidence="1">The sequence shown here is derived from an EMBL/GenBank/DDBJ whole genome shotgun (WGS) entry which is preliminary data.</text>
</comment>
<dbReference type="Proteomes" id="UP000727456">
    <property type="component" value="Unassembled WGS sequence"/>
</dbReference>
<keyword evidence="2" id="KW-1185">Reference proteome</keyword>
<sequence>MGCCKILPGTGRWQAAGLTEGALDERSALPHAPSTMLRTVPLPVPGRIIL</sequence>
<evidence type="ECO:0000313" key="1">
    <source>
        <dbReference type="EMBL" id="NIJ07111.1"/>
    </source>
</evidence>
<name>A0ABX0TNL5_9SPHN</name>
<gene>
    <name evidence="1" type="ORF">FHS31_000693</name>
</gene>
<organism evidence="1 2">
    <name type="scientific">Sphingomonas vulcanisoli</name>
    <dbReference type="NCBI Taxonomy" id="1658060"/>
    <lineage>
        <taxon>Bacteria</taxon>
        <taxon>Pseudomonadati</taxon>
        <taxon>Pseudomonadota</taxon>
        <taxon>Alphaproteobacteria</taxon>
        <taxon>Sphingomonadales</taxon>
        <taxon>Sphingomonadaceae</taxon>
        <taxon>Sphingomonas</taxon>
    </lineage>
</organism>
<protein>
    <submittedName>
        <fullName evidence="1">Uncharacterized protein</fullName>
    </submittedName>
</protein>